<evidence type="ECO:0000259" key="1">
    <source>
        <dbReference type="SMART" id="SM00507"/>
    </source>
</evidence>
<gene>
    <name evidence="2" type="ORF">SAMN04489720_3130</name>
</gene>
<keyword evidence="3" id="KW-1185">Reference proteome</keyword>
<name>A0A1G8GYK5_9MICO</name>
<sequence>MRDDETVETAVTDALVAGSLSPGALPNAELIVAFDELAARRRAIDAALVRVAGEIAARSDGLAPEDSLARAAGHRSVRELVQHRVGVRSREASTLCAVADATRSRLGLSGATIPVPHRHVAAALAMGAIGIAQAHAIVEPLVASSARIAPDDLEIAELDLVAHACGADPADDGAPMVPEDLATVARRWIAHLDPDGEEPRHDDQLAQRYLRTSRRRDGMLKGEFLAMPEQGDAFEALLDAMVMPRRVVFEDSCGADESDAVERPADERTPQQRRIDALADVAAHYAATEAPKVCDEAPTLVITVAEDALHGRADRLADLATLQRSGLPVPVHVAARILCDGFVQTVVQRADGEPLRLGRRRRLFSMSQRRAIVARDRRCRAPGCTAPPAWCETHHVVRWADDGRTDVANGILLCRFHHAEVHRGALTVAAAIDAEPDEVGTTAPRLASATRRRWRVTSAYRRRSRLRGSPPRAPMRT</sequence>
<feature type="domain" description="HNH nuclease" evidence="1">
    <location>
        <begin position="367"/>
        <end position="419"/>
    </location>
</feature>
<proteinExistence type="predicted"/>
<dbReference type="RefSeq" id="WP_092506537.1">
    <property type="nucleotide sequence ID" value="NZ_LT629695.1"/>
</dbReference>
<dbReference type="AlphaFoldDB" id="A0A1G8GYK5"/>
<dbReference type="Proteomes" id="UP000198822">
    <property type="component" value="Chromosome I"/>
</dbReference>
<protein>
    <recommendedName>
        <fullName evidence="1">HNH nuclease domain-containing protein</fullName>
    </recommendedName>
</protein>
<reference evidence="3" key="1">
    <citation type="submission" date="2016-10" db="EMBL/GenBank/DDBJ databases">
        <authorList>
            <person name="Varghese N."/>
            <person name="Submissions S."/>
        </authorList>
    </citation>
    <scope>NUCLEOTIDE SEQUENCE [LARGE SCALE GENOMIC DNA]</scope>
    <source>
        <strain evidence="3">DSM 22002</strain>
    </source>
</reference>
<dbReference type="InterPro" id="IPR003870">
    <property type="entry name" value="DUF222"/>
</dbReference>
<dbReference type="SMART" id="SM00507">
    <property type="entry name" value="HNHc"/>
    <property type="match status" value="1"/>
</dbReference>
<dbReference type="OrthoDB" id="5177627at2"/>
<organism evidence="2 3">
    <name type="scientific">Agrococcus jejuensis</name>
    <dbReference type="NCBI Taxonomy" id="399736"/>
    <lineage>
        <taxon>Bacteria</taxon>
        <taxon>Bacillati</taxon>
        <taxon>Actinomycetota</taxon>
        <taxon>Actinomycetes</taxon>
        <taxon>Micrococcales</taxon>
        <taxon>Microbacteriaceae</taxon>
        <taxon>Agrococcus</taxon>
    </lineage>
</organism>
<dbReference type="CDD" id="cd00085">
    <property type="entry name" value="HNHc"/>
    <property type="match status" value="1"/>
</dbReference>
<dbReference type="STRING" id="399736.SAMN04489720_3130"/>
<dbReference type="Pfam" id="PF02720">
    <property type="entry name" value="DUF222"/>
    <property type="match status" value="1"/>
</dbReference>
<evidence type="ECO:0000313" key="3">
    <source>
        <dbReference type="Proteomes" id="UP000198822"/>
    </source>
</evidence>
<dbReference type="Gene3D" id="1.10.30.50">
    <property type="match status" value="1"/>
</dbReference>
<dbReference type="InterPro" id="IPR003615">
    <property type="entry name" value="HNH_nuc"/>
</dbReference>
<accession>A0A1G8GYK5</accession>
<dbReference type="EMBL" id="LT629695">
    <property type="protein sequence ID" value="SDH99483.1"/>
    <property type="molecule type" value="Genomic_DNA"/>
</dbReference>
<evidence type="ECO:0000313" key="2">
    <source>
        <dbReference type="EMBL" id="SDH99483.1"/>
    </source>
</evidence>